<feature type="compositionally biased region" description="Polar residues" evidence="1">
    <location>
        <begin position="179"/>
        <end position="195"/>
    </location>
</feature>
<comment type="caution">
    <text evidence="2">The sequence shown here is derived from an EMBL/GenBank/DDBJ whole genome shotgun (WGS) entry which is preliminary data.</text>
</comment>
<dbReference type="Proteomes" id="UP000294684">
    <property type="component" value="Unassembled WGS sequence"/>
</dbReference>
<sequence length="195" mass="22261">MVPELIPANFMNTVVMGRSANSVAHTIIERLLANHQKVHIIDCAIRLRAMQLAEATKGLDFFALHNVTLQRAFTPYQLLDLFNSIATDYRVNECEPAINIFLAPSKQFFDGDVKKDERIHLLNILTQKLERFVQLKIPFIFSESTPKDDVTYFQYLHNLKKCGKIIQLPETLPSKRGKNNGQNNQSLLTTNSISF</sequence>
<accession>A0A4R8MQ88</accession>
<dbReference type="EMBL" id="SORO01000001">
    <property type="protein sequence ID" value="TDY71333.1"/>
    <property type="molecule type" value="Genomic_DNA"/>
</dbReference>
<protein>
    <submittedName>
        <fullName evidence="2">Uncharacterized protein</fullName>
    </submittedName>
</protein>
<dbReference type="RefSeq" id="WP_004788675.1">
    <property type="nucleotide sequence ID" value="NZ_SORO01000001.1"/>
</dbReference>
<name>A0A4R8MQ88_LEPME</name>
<evidence type="ECO:0000256" key="1">
    <source>
        <dbReference type="SAM" id="MobiDB-lite"/>
    </source>
</evidence>
<dbReference type="STRING" id="1193051.LEP1GSC017_3675"/>
<reference evidence="2 3" key="1">
    <citation type="submission" date="2019-03" db="EMBL/GenBank/DDBJ databases">
        <title>Genomic Encyclopedia of Archaeal and Bacterial Type Strains, Phase II (KMG-II): from individual species to whole genera.</title>
        <authorList>
            <person name="Goeker M."/>
        </authorList>
    </citation>
    <scope>NUCLEOTIDE SEQUENCE [LARGE SCALE GENOMIC DNA]</scope>
    <source>
        <strain evidence="2 3">DSM 21537</strain>
    </source>
</reference>
<evidence type="ECO:0000313" key="2">
    <source>
        <dbReference type="EMBL" id="TDY71333.1"/>
    </source>
</evidence>
<keyword evidence="3" id="KW-1185">Reference proteome</keyword>
<organism evidence="2 3">
    <name type="scientific">Leptospira meyeri</name>
    <dbReference type="NCBI Taxonomy" id="29508"/>
    <lineage>
        <taxon>Bacteria</taxon>
        <taxon>Pseudomonadati</taxon>
        <taxon>Spirochaetota</taxon>
        <taxon>Spirochaetia</taxon>
        <taxon>Leptospirales</taxon>
        <taxon>Leptospiraceae</taxon>
        <taxon>Leptospira</taxon>
    </lineage>
</organism>
<dbReference type="GeneID" id="79825652"/>
<dbReference type="AlphaFoldDB" id="A0A4R8MQ88"/>
<evidence type="ECO:0000313" key="3">
    <source>
        <dbReference type="Proteomes" id="UP000294684"/>
    </source>
</evidence>
<feature type="region of interest" description="Disordered" evidence="1">
    <location>
        <begin position="173"/>
        <end position="195"/>
    </location>
</feature>
<gene>
    <name evidence="2" type="ORF">CLV96_0295</name>
</gene>
<dbReference type="OrthoDB" id="331604at2"/>
<proteinExistence type="predicted"/>